<evidence type="ECO:0000313" key="2">
    <source>
        <dbReference type="EMBL" id="AOO81597.1"/>
    </source>
</evidence>
<keyword evidence="1" id="KW-0812">Transmembrane</keyword>
<dbReference type="Proteomes" id="UP000094969">
    <property type="component" value="Chromosome"/>
</dbReference>
<accession>A0A1D7U2L1</accession>
<gene>
    <name evidence="2" type="ORF">BHK69_15075</name>
</gene>
<evidence type="ECO:0000313" key="3">
    <source>
        <dbReference type="Proteomes" id="UP000094969"/>
    </source>
</evidence>
<keyword evidence="1" id="KW-0472">Membrane</keyword>
<reference evidence="2 3" key="1">
    <citation type="journal article" date="2015" name="Antonie Van Leeuwenhoek">
        <title>Bosea vaviloviae sp. nov., a new species of slow-growing rhizobia isolated from nodules of the relict species Vavilovia formosa (Stev.) Fed.</title>
        <authorList>
            <person name="Safronova V.I."/>
            <person name="Kuznetsova I.G."/>
            <person name="Sazanova A.L."/>
            <person name="Kimeklis A.K."/>
            <person name="Belimov A.A."/>
            <person name="Andronov E.E."/>
            <person name="Pinaev A.G."/>
            <person name="Chizhevskaya E.P."/>
            <person name="Pukhaev A.R."/>
            <person name="Popov K.P."/>
            <person name="Willems A."/>
            <person name="Tikhonovich I.A."/>
        </authorList>
    </citation>
    <scope>NUCLEOTIDE SEQUENCE [LARGE SCALE GENOMIC DNA]</scope>
    <source>
        <strain evidence="2 3">Vaf18</strain>
    </source>
</reference>
<dbReference type="EMBL" id="CP017147">
    <property type="protein sequence ID" value="AOO81597.1"/>
    <property type="molecule type" value="Genomic_DNA"/>
</dbReference>
<sequence length="109" mass="11286">MIGRTQGQFYLAILLLLIGLGVAIFVSSVAEIVTCVTAIGVIIAYRAVSYWRISRGYFGAQAAEVLEIISFLSRSSVDGGLPPGAAISQSKKIESTTGSVVSGYAGAPS</sequence>
<name>A0A1D7U2L1_9HYPH</name>
<proteinExistence type="predicted"/>
<keyword evidence="3" id="KW-1185">Reference proteome</keyword>
<dbReference type="KEGG" id="bvv:BHK69_15075"/>
<organism evidence="2 3">
    <name type="scientific">Bosea vaviloviae</name>
    <dbReference type="NCBI Taxonomy" id="1526658"/>
    <lineage>
        <taxon>Bacteria</taxon>
        <taxon>Pseudomonadati</taxon>
        <taxon>Pseudomonadota</taxon>
        <taxon>Alphaproteobacteria</taxon>
        <taxon>Hyphomicrobiales</taxon>
        <taxon>Boseaceae</taxon>
        <taxon>Bosea</taxon>
    </lineage>
</organism>
<evidence type="ECO:0000256" key="1">
    <source>
        <dbReference type="SAM" id="Phobius"/>
    </source>
</evidence>
<protein>
    <submittedName>
        <fullName evidence="2">Uncharacterized protein</fullName>
    </submittedName>
</protein>
<keyword evidence="1" id="KW-1133">Transmembrane helix</keyword>
<dbReference type="AlphaFoldDB" id="A0A1D7U2L1"/>
<feature type="transmembrane region" description="Helical" evidence="1">
    <location>
        <begin position="12"/>
        <end position="45"/>
    </location>
</feature>